<evidence type="ECO:0000256" key="1">
    <source>
        <dbReference type="SAM" id="Phobius"/>
    </source>
</evidence>
<dbReference type="Bgee" id="WBGene00007370">
    <property type="expression patterns" value="Expressed in larva"/>
</dbReference>
<dbReference type="FunCoup" id="O17571">
    <property type="interactions" value="1"/>
</dbReference>
<feature type="transmembrane region" description="Helical" evidence="1">
    <location>
        <begin position="6"/>
        <end position="26"/>
    </location>
</feature>
<dbReference type="GO" id="GO:0005886">
    <property type="term" value="C:plasma membrane"/>
    <property type="evidence" value="ECO:0000318"/>
    <property type="project" value="GO_Central"/>
</dbReference>
<dbReference type="PANTHER" id="PTHR22943">
    <property type="entry name" value="7-TRANSMEMBRANE DOMAIN RECEPTOR C.ELEGANS"/>
    <property type="match status" value="1"/>
</dbReference>
<evidence type="ECO:0000313" key="4">
    <source>
        <dbReference type="WormBase" id="C06B8.4"/>
    </source>
</evidence>
<accession>O17571</accession>
<feature type="transmembrane region" description="Helical" evidence="1">
    <location>
        <begin position="82"/>
        <end position="106"/>
    </location>
</feature>
<dbReference type="CTD" id="182299"/>
<feature type="transmembrane region" description="Helical" evidence="1">
    <location>
        <begin position="38"/>
        <end position="56"/>
    </location>
</feature>
<dbReference type="OrthoDB" id="5859135at2759"/>
<gene>
    <name evidence="2 4" type="primary">str-264</name>
    <name evidence="4" type="ORF">C06B8.4</name>
    <name evidence="2" type="ORF">CELE_C06B8.4</name>
</gene>
<dbReference type="InParanoid" id="O17571"/>
<feature type="transmembrane region" description="Helical" evidence="1">
    <location>
        <begin position="197"/>
        <end position="219"/>
    </location>
</feature>
<dbReference type="eggNOG" id="ENOG502R2EX">
    <property type="taxonomic scope" value="Eukaryota"/>
</dbReference>
<name>O17571_CAEEL</name>
<dbReference type="PaxDb" id="6239-C06B8.4"/>
<dbReference type="PhylomeDB" id="O17571"/>
<evidence type="ECO:0000313" key="3">
    <source>
        <dbReference type="Proteomes" id="UP000001940"/>
    </source>
</evidence>
<dbReference type="RefSeq" id="NP_506857.2">
    <property type="nucleotide sequence ID" value="NM_074456.5"/>
</dbReference>
<dbReference type="InterPro" id="IPR019428">
    <property type="entry name" value="7TM_GPCR_serpentine_rcpt_Str"/>
</dbReference>
<dbReference type="HOGENOM" id="CLU_036335_2_1_1"/>
<dbReference type="PANTHER" id="PTHR22943:SF113">
    <property type="entry name" value="SEVEN TM RECEPTOR"/>
    <property type="match status" value="1"/>
</dbReference>
<feature type="transmembrane region" description="Helical" evidence="1">
    <location>
        <begin position="118"/>
        <end position="142"/>
    </location>
</feature>
<keyword evidence="1" id="KW-0812">Transmembrane</keyword>
<dbReference type="GO" id="GO:0007186">
    <property type="term" value="P:G protein-coupled receptor signaling pathway"/>
    <property type="evidence" value="ECO:0000318"/>
    <property type="project" value="GO_Central"/>
</dbReference>
<organism evidence="2 3">
    <name type="scientific">Caenorhabditis elegans</name>
    <dbReference type="NCBI Taxonomy" id="6239"/>
    <lineage>
        <taxon>Eukaryota</taxon>
        <taxon>Metazoa</taxon>
        <taxon>Ecdysozoa</taxon>
        <taxon>Nematoda</taxon>
        <taxon>Chromadorea</taxon>
        <taxon>Rhabditida</taxon>
        <taxon>Rhabditina</taxon>
        <taxon>Rhabditomorpha</taxon>
        <taxon>Rhabditoidea</taxon>
        <taxon>Rhabditidae</taxon>
        <taxon>Peloderinae</taxon>
        <taxon>Caenorhabditis</taxon>
    </lineage>
</organism>
<dbReference type="WormBase" id="C06B8.4">
    <property type="protein sequence ID" value="CE43722"/>
    <property type="gene ID" value="WBGene00007370"/>
    <property type="gene designation" value="str-264"/>
</dbReference>
<keyword evidence="2" id="KW-0675">Receptor</keyword>
<keyword evidence="1" id="KW-0472">Membrane</keyword>
<dbReference type="AlphaFoldDB" id="O17571"/>
<proteinExistence type="predicted"/>
<dbReference type="GO" id="GO:0038022">
    <property type="term" value="F:G protein-coupled olfactory receptor activity"/>
    <property type="evidence" value="ECO:0000318"/>
    <property type="project" value="GO_Central"/>
</dbReference>
<dbReference type="OMA" id="MANYKYL"/>
<keyword evidence="1" id="KW-1133">Transmembrane helix</keyword>
<keyword evidence="3" id="KW-1185">Reference proteome</keyword>
<dbReference type="Pfam" id="PF10326">
    <property type="entry name" value="7TM_GPCR_Str"/>
    <property type="match status" value="1"/>
</dbReference>
<reference evidence="2 3" key="1">
    <citation type="journal article" date="1998" name="Science">
        <title>Genome sequence of the nematode C. elegans: a platform for investigating biology.</title>
        <authorList>
            <consortium name="The C. elegans sequencing consortium"/>
            <person name="Sulson J.E."/>
            <person name="Waterston R."/>
        </authorList>
    </citation>
    <scope>NUCLEOTIDE SEQUENCE [LARGE SCALE GENOMIC DNA]</scope>
    <source>
        <strain evidence="2 3">Bristol N2</strain>
    </source>
</reference>
<dbReference type="Proteomes" id="UP000001940">
    <property type="component" value="Chromosome V"/>
</dbReference>
<dbReference type="UCSC" id="C06B8.4">
    <property type="organism name" value="c. elegans"/>
</dbReference>
<dbReference type="KEGG" id="cel:CELE_C06B8.4"/>
<dbReference type="GO" id="GO:0042048">
    <property type="term" value="P:olfactory behavior"/>
    <property type="evidence" value="ECO:0000318"/>
    <property type="project" value="GO_Central"/>
</dbReference>
<sequence length="306" mass="35238">MLAQIPFNIISCLSLFLDIILITLIIKKSSSSMANYKYLMLISSFLKVFIGVLHFINQPKVHFYQASYVIYSENPVGLPRAVSFWVLALDCAAFAMTLYLLAFHFVYRYLADLKPDQLYFFTFPYSLIFTGIFSFMTLNWWLSAVFFAGESGSVDEYIGSNMLQKFNLTPVEFSYISSIFYKKNLQTGVEELSLHDFLLLINLMFIIDTGFLIIGYCWLKLQKVFSHTTKQYLSLSKRTLEMQTQLFKCIVAQTLFPMFFLLIPSGCILLFPLFKFEPGPVETIFLPMMGAQTVVDSMVPMYQVVP</sequence>
<dbReference type="AGR" id="WB:WBGene00007370"/>
<evidence type="ECO:0000313" key="2">
    <source>
        <dbReference type="EMBL" id="CAB03847.2"/>
    </source>
</evidence>
<dbReference type="GeneID" id="182299"/>
<feature type="transmembrane region" description="Helical" evidence="1">
    <location>
        <begin position="246"/>
        <end position="271"/>
    </location>
</feature>
<protein>
    <submittedName>
        <fullName evidence="2">Seven TM Receptor</fullName>
    </submittedName>
</protein>
<dbReference type="EMBL" id="BX284605">
    <property type="protein sequence ID" value="CAB03847.2"/>
    <property type="molecule type" value="Genomic_DNA"/>
</dbReference>